<sequence>MLKTDAIKRFGARLLIGAGICIILLILGTMIGFAIGGSNPFAVFLPSTWTHIGKFLE</sequence>
<organism evidence="2 3">
    <name type="scientific">Lacticaseibacillus pantheris DSM 15945 = JCM 12539 = NBRC 106106</name>
    <dbReference type="NCBI Taxonomy" id="1423783"/>
    <lineage>
        <taxon>Bacteria</taxon>
        <taxon>Bacillati</taxon>
        <taxon>Bacillota</taxon>
        <taxon>Bacilli</taxon>
        <taxon>Lactobacillales</taxon>
        <taxon>Lactobacillaceae</taxon>
        <taxon>Lacticaseibacillus</taxon>
    </lineage>
</organism>
<evidence type="ECO:0000313" key="3">
    <source>
        <dbReference type="Proteomes" id="UP000051922"/>
    </source>
</evidence>
<evidence type="ECO:0000313" key="2">
    <source>
        <dbReference type="EMBL" id="KRL86565.1"/>
    </source>
</evidence>
<keyword evidence="1" id="KW-1133">Transmembrane helix</keyword>
<dbReference type="AlphaFoldDB" id="A0A0R1U687"/>
<evidence type="ECO:0000256" key="1">
    <source>
        <dbReference type="SAM" id="Phobius"/>
    </source>
</evidence>
<dbReference type="Proteomes" id="UP000051922">
    <property type="component" value="Unassembled WGS sequence"/>
</dbReference>
<dbReference type="PATRIC" id="fig|1423783.4.peg.842"/>
<keyword evidence="1" id="KW-0472">Membrane</keyword>
<comment type="caution">
    <text evidence="2">The sequence shown here is derived from an EMBL/GenBank/DDBJ whole genome shotgun (WGS) entry which is preliminary data.</text>
</comment>
<reference evidence="2 3" key="1">
    <citation type="journal article" date="2015" name="Genome Announc.">
        <title>Expanding the biotechnology potential of lactobacilli through comparative genomics of 213 strains and associated genera.</title>
        <authorList>
            <person name="Sun Z."/>
            <person name="Harris H.M."/>
            <person name="McCann A."/>
            <person name="Guo C."/>
            <person name="Argimon S."/>
            <person name="Zhang W."/>
            <person name="Yang X."/>
            <person name="Jeffery I.B."/>
            <person name="Cooney J.C."/>
            <person name="Kagawa T.F."/>
            <person name="Liu W."/>
            <person name="Song Y."/>
            <person name="Salvetti E."/>
            <person name="Wrobel A."/>
            <person name="Rasinkangas P."/>
            <person name="Parkhill J."/>
            <person name="Rea M.C."/>
            <person name="O'Sullivan O."/>
            <person name="Ritari J."/>
            <person name="Douillard F.P."/>
            <person name="Paul Ross R."/>
            <person name="Yang R."/>
            <person name="Briner A.E."/>
            <person name="Felis G.E."/>
            <person name="de Vos W.M."/>
            <person name="Barrangou R."/>
            <person name="Klaenhammer T.R."/>
            <person name="Caufield P.W."/>
            <person name="Cui Y."/>
            <person name="Zhang H."/>
            <person name="O'Toole P.W."/>
        </authorList>
    </citation>
    <scope>NUCLEOTIDE SEQUENCE [LARGE SCALE GENOMIC DNA]</scope>
    <source>
        <strain evidence="2 3">DSM 15945</strain>
    </source>
</reference>
<proteinExistence type="predicted"/>
<keyword evidence="3" id="KW-1185">Reference proteome</keyword>
<accession>A0A0R1U687</accession>
<dbReference type="InterPro" id="IPR024596">
    <property type="entry name" value="RNApol_su_b/EpuA"/>
</dbReference>
<gene>
    <name evidence="2" type="ORF">FC50_GL000814</name>
</gene>
<dbReference type="RefSeq" id="WP_082607867.1">
    <property type="nucleotide sequence ID" value="NZ_AZFJ01000044.1"/>
</dbReference>
<dbReference type="EMBL" id="AZFJ01000044">
    <property type="protein sequence ID" value="KRL86565.1"/>
    <property type="molecule type" value="Genomic_DNA"/>
</dbReference>
<name>A0A0R1U687_9LACO</name>
<feature type="transmembrane region" description="Helical" evidence="1">
    <location>
        <begin position="12"/>
        <end position="35"/>
    </location>
</feature>
<dbReference type="Pfam" id="PF11772">
    <property type="entry name" value="EpuA"/>
    <property type="match status" value="1"/>
</dbReference>
<evidence type="ECO:0008006" key="4">
    <source>
        <dbReference type="Google" id="ProtNLM"/>
    </source>
</evidence>
<dbReference type="STRING" id="1423783.FC50_GL000814"/>
<keyword evidence="1" id="KW-0812">Transmembrane</keyword>
<protein>
    <recommendedName>
        <fullName evidence="4">DNA-directed RNA polymerase subunit beta</fullName>
    </recommendedName>
</protein>